<feature type="transmembrane region" description="Helical" evidence="7">
    <location>
        <begin position="93"/>
        <end position="113"/>
    </location>
</feature>
<comment type="subcellular location">
    <subcellularLocation>
        <location evidence="1">Cell membrane</location>
        <topology evidence="1">Multi-pass membrane protein</topology>
    </subcellularLocation>
</comment>
<dbReference type="NCBIfam" id="TIGR00360">
    <property type="entry name" value="ComEC_N-term"/>
    <property type="match status" value="1"/>
</dbReference>
<feature type="region of interest" description="Disordered" evidence="6">
    <location>
        <begin position="737"/>
        <end position="766"/>
    </location>
</feature>
<feature type="transmembrane region" description="Helical" evidence="7">
    <location>
        <begin position="321"/>
        <end position="339"/>
    </location>
</feature>
<feature type="domain" description="ComEC/Rec2-related protein" evidence="8">
    <location>
        <begin position="262"/>
        <end position="544"/>
    </location>
</feature>
<gene>
    <name evidence="10" type="ORF">ACFSGX_11515</name>
</gene>
<dbReference type="PANTHER" id="PTHR30619:SF1">
    <property type="entry name" value="RECOMBINATION PROTEIN 2"/>
    <property type="match status" value="1"/>
</dbReference>
<evidence type="ECO:0000313" key="10">
    <source>
        <dbReference type="EMBL" id="MFD1951392.1"/>
    </source>
</evidence>
<feature type="transmembrane region" description="Helical" evidence="7">
    <location>
        <begin position="527"/>
        <end position="546"/>
    </location>
</feature>
<dbReference type="Proteomes" id="UP001597400">
    <property type="component" value="Unassembled WGS sequence"/>
</dbReference>
<dbReference type="Pfam" id="PF03772">
    <property type="entry name" value="Competence"/>
    <property type="match status" value="1"/>
</dbReference>
<comment type="caution">
    <text evidence="10">The sequence shown here is derived from an EMBL/GenBank/DDBJ whole genome shotgun (WGS) entry which is preliminary data.</text>
</comment>
<evidence type="ECO:0000256" key="6">
    <source>
        <dbReference type="SAM" id="MobiDB-lite"/>
    </source>
</evidence>
<accession>A0ABW4TXH1</accession>
<evidence type="ECO:0000256" key="3">
    <source>
        <dbReference type="ARBA" id="ARBA00022692"/>
    </source>
</evidence>
<evidence type="ECO:0000256" key="7">
    <source>
        <dbReference type="SAM" id="Phobius"/>
    </source>
</evidence>
<dbReference type="PANTHER" id="PTHR30619">
    <property type="entry name" value="DNA INTERNALIZATION/COMPETENCE PROTEIN COMEC/REC2"/>
    <property type="match status" value="1"/>
</dbReference>
<feature type="transmembrane region" description="Helical" evidence="7">
    <location>
        <begin position="69"/>
        <end position="87"/>
    </location>
</feature>
<dbReference type="InterPro" id="IPR004477">
    <property type="entry name" value="ComEC_N"/>
</dbReference>
<feature type="transmembrane region" description="Helical" evidence="7">
    <location>
        <begin position="429"/>
        <end position="452"/>
    </location>
</feature>
<evidence type="ECO:0000256" key="1">
    <source>
        <dbReference type="ARBA" id="ARBA00004651"/>
    </source>
</evidence>
<keyword evidence="11" id="KW-1185">Reference proteome</keyword>
<organism evidence="10 11">
    <name type="scientific">Sphingomonas arantia</name>
    <dbReference type="NCBI Taxonomy" id="1460676"/>
    <lineage>
        <taxon>Bacteria</taxon>
        <taxon>Pseudomonadati</taxon>
        <taxon>Pseudomonadota</taxon>
        <taxon>Alphaproteobacteria</taxon>
        <taxon>Sphingomonadales</taxon>
        <taxon>Sphingomonadaceae</taxon>
        <taxon>Sphingomonas</taxon>
    </lineage>
</organism>
<feature type="transmembrane region" description="Helical" evidence="7">
    <location>
        <begin position="46"/>
        <end position="64"/>
    </location>
</feature>
<dbReference type="InterPro" id="IPR025405">
    <property type="entry name" value="DUF4131"/>
</dbReference>
<evidence type="ECO:0000256" key="2">
    <source>
        <dbReference type="ARBA" id="ARBA00022475"/>
    </source>
</evidence>
<protein>
    <submittedName>
        <fullName evidence="10">ComEC/Rec2 family competence protein</fullName>
    </submittedName>
</protein>
<dbReference type="EMBL" id="JBHUGS010000003">
    <property type="protein sequence ID" value="MFD1951392.1"/>
    <property type="molecule type" value="Genomic_DNA"/>
</dbReference>
<feature type="domain" description="DUF4131" evidence="9">
    <location>
        <begin position="70"/>
        <end position="219"/>
    </location>
</feature>
<proteinExistence type="predicted"/>
<dbReference type="InterPro" id="IPR052159">
    <property type="entry name" value="Competence_DNA_uptake"/>
</dbReference>
<reference evidence="11" key="1">
    <citation type="journal article" date="2019" name="Int. J. Syst. Evol. Microbiol.">
        <title>The Global Catalogue of Microorganisms (GCM) 10K type strain sequencing project: providing services to taxonomists for standard genome sequencing and annotation.</title>
        <authorList>
            <consortium name="The Broad Institute Genomics Platform"/>
            <consortium name="The Broad Institute Genome Sequencing Center for Infectious Disease"/>
            <person name="Wu L."/>
            <person name="Ma J."/>
        </authorList>
    </citation>
    <scope>NUCLEOTIDE SEQUENCE [LARGE SCALE GENOMIC DNA]</scope>
    <source>
        <strain evidence="11">CGMCC 1.12702</strain>
    </source>
</reference>
<keyword evidence="5 7" id="KW-0472">Membrane</keyword>
<evidence type="ECO:0000313" key="11">
    <source>
        <dbReference type="Proteomes" id="UP001597400"/>
    </source>
</evidence>
<feature type="transmembrane region" description="Helical" evidence="7">
    <location>
        <begin position="351"/>
        <end position="384"/>
    </location>
</feature>
<evidence type="ECO:0000256" key="4">
    <source>
        <dbReference type="ARBA" id="ARBA00022989"/>
    </source>
</evidence>
<feature type="transmembrane region" description="Helical" evidence="7">
    <location>
        <begin position="458"/>
        <end position="484"/>
    </location>
</feature>
<name>A0ABW4TXH1_9SPHN</name>
<evidence type="ECO:0000256" key="5">
    <source>
        <dbReference type="ARBA" id="ARBA00023136"/>
    </source>
</evidence>
<keyword evidence="2" id="KW-1003">Cell membrane</keyword>
<sequence>MASRFGHAPSMRGWRLKEGGSGAAGRVGARIVMSVEIWLEAERDQLVLWVPVALACGITAWLLLADVAAWTVFLLLAGGTALAGLAMPGGGRAARAVAVFAGLAALGCGLIWARAERVAAPVLARTTVATFEARVVKVDPLPARALVRVVLVPDAGTGATLPPRIRVNIADADVPARLAPGARIALRARLMPPADAAVPGGYSFARTAWFQGLGATGKALPGIRVVQAAPVTRDGLAGVRARMSAHIQARLPGAAGGFATALATGDQGALPLEDAEAMRRSGLAHLLSVSGLHVTAVVAATMLIVLRLLALSPWAALRLPLPLIAAAGGAGMGVAYTLLTGAEVPTIRSCVAAMLVLAGIAIGREAVTLRLVAAGALFVLLLWPEAVAGASFQLSFAAVASIVAFAEWPVARRLSAPSEAGLGWRWGRALLMLLATGIVVEIALMPIALYHFHKAGLYGAAANIVAIPLTTFVIMPAEAVALVLDAVGLGRPVWWIAGLATDALLWLARAVAAAPGSVQALPAMPDGAYAAMVAGGLWIALWRTWVRRLGLVPLVLGAVWALATPAPDLLVTGDGRHLALRGDDVSLALLRPRAGDYVRSLLGENAGVSDEAIEFESVAGGACSADLCVADIVRGGRTWRLLATRSAYLVEIGEMNRACGAADIVVSDRYLPRTCRPRWLRADRGLLARTGGLAIDLERGAVRTVRQAGDAHPWVPAVVVRKRYGRRGAGRFGQRAAVWSGGTARPRDSERRSGRVISNDVERPGR</sequence>
<feature type="transmembrane region" description="Helical" evidence="7">
    <location>
        <begin position="286"/>
        <end position="309"/>
    </location>
</feature>
<evidence type="ECO:0000259" key="8">
    <source>
        <dbReference type="Pfam" id="PF03772"/>
    </source>
</evidence>
<keyword evidence="3 7" id="KW-0812">Transmembrane</keyword>
<evidence type="ECO:0000259" key="9">
    <source>
        <dbReference type="Pfam" id="PF13567"/>
    </source>
</evidence>
<keyword evidence="4 7" id="KW-1133">Transmembrane helix</keyword>
<feature type="transmembrane region" description="Helical" evidence="7">
    <location>
        <begin position="390"/>
        <end position="408"/>
    </location>
</feature>
<dbReference type="Pfam" id="PF13567">
    <property type="entry name" value="DUF4131"/>
    <property type="match status" value="1"/>
</dbReference>
<feature type="transmembrane region" description="Helical" evidence="7">
    <location>
        <begin position="493"/>
        <end position="515"/>
    </location>
</feature>